<sequence length="713" mass="77900">MDSTDAASTAVWAFATAPSEGVPVLEALAQEFEWLGALPLDDLLTYTDSHHGRVTGARELMSALLSVSMPCPSPAQVALYVVLASRVYVALFVETVERKRRRLPSENSDLFAHTQKDCLRVCVYATMQAWTRDFVPFLVHSVLPCLHLRDAVPTTVRASNPSACPPGAPKVSSDDEAENNSTEKQRELLDALNAYCVREELVRLVIAVYRTTSGEDDAAAALLLAAYAALCYTEPSRSLASGGRHLRGTAATTLQQWRTRFWDEIHPAASSNTTTERAAPPDTIAYDDLDAILTQCLRRLREIAAEPHCYNARDPFSFALTALQACAVSTGRADTLHAADVERGTAPPDNTAAGLAMEHDRDVEASTLVALDALDVHSCEAATDPPEELLSLSLCRQGALLLLADALRYQCTLAAQQSFAYTVSASSLLLGVADAYVVALRCVCSSAVLLRHLLFLHDILSAVPKYTLCCAEEAVSSQLRPSGQRNLDSCLTRRYEAFFDMAKELLTISALCPVEEHRRMSRIVVLELLGRLEERARIRMHGSLMALCPYPSIARFFLEEFVREWRAPKSEMDRFTAPQASPTDSMAPFVLQQCAQAFLTQVSSGTSGFVDPLVVVLNFVRVEVSQRAWIRSLCPQAAMSGPGDEVSSVCCAWSQFLGSLRERLLPRCHALIEKAATLLEDHQATPFSVEVSLSPLDLFSLSCAVEGLEQVLG</sequence>
<reference evidence="2 3" key="1">
    <citation type="journal article" date="2015" name="Sci. Rep.">
        <title>The genome of Leishmania panamensis: insights into genomics of the L. (Viannia) subgenus.</title>
        <authorList>
            <person name="Llanes A."/>
            <person name="Restrepo C.M."/>
            <person name="Vecchio G.D."/>
            <person name="Anguizola F.J."/>
            <person name="Lleonart R."/>
        </authorList>
    </citation>
    <scope>NUCLEOTIDE SEQUENCE [LARGE SCALE GENOMIC DNA]</scope>
    <source>
        <strain evidence="2 3">MHOM/PA/94/PSC-1</strain>
    </source>
</reference>
<dbReference type="Proteomes" id="UP000063063">
    <property type="component" value="Chromosome 25"/>
</dbReference>
<proteinExistence type="predicted"/>
<dbReference type="OrthoDB" id="273432at2759"/>
<dbReference type="EMBL" id="CP009394">
    <property type="protein sequence ID" value="AIN98881.1"/>
    <property type="molecule type" value="Genomic_DNA"/>
</dbReference>
<evidence type="ECO:0000256" key="1">
    <source>
        <dbReference type="SAM" id="MobiDB-lite"/>
    </source>
</evidence>
<dbReference type="VEuPathDB" id="TriTrypDB:LPMP_250160"/>
<keyword evidence="3" id="KW-1185">Reference proteome</keyword>
<evidence type="ECO:0000313" key="3">
    <source>
        <dbReference type="Proteomes" id="UP000063063"/>
    </source>
</evidence>
<organism evidence="2 3">
    <name type="scientific">Leishmania panamensis</name>
    <dbReference type="NCBI Taxonomy" id="5679"/>
    <lineage>
        <taxon>Eukaryota</taxon>
        <taxon>Discoba</taxon>
        <taxon>Euglenozoa</taxon>
        <taxon>Kinetoplastea</taxon>
        <taxon>Metakinetoplastina</taxon>
        <taxon>Trypanosomatida</taxon>
        <taxon>Trypanosomatidae</taxon>
        <taxon>Leishmaniinae</taxon>
        <taxon>Leishmania</taxon>
        <taxon>Leishmania guyanensis species complex</taxon>
    </lineage>
</organism>
<dbReference type="KEGG" id="lpan:LPMP_250160"/>
<dbReference type="AlphaFoldDB" id="A0A088SB49"/>
<gene>
    <name evidence="2" type="ORF">LPMP_250160</name>
</gene>
<protein>
    <submittedName>
        <fullName evidence="2">Uncharacterized protein</fullName>
    </submittedName>
</protein>
<accession>A0A088SB49</accession>
<dbReference type="GeneID" id="22575664"/>
<name>A0A088SB49_LEIPA</name>
<dbReference type="RefSeq" id="XP_010699588.1">
    <property type="nucleotide sequence ID" value="XM_010701286.1"/>
</dbReference>
<dbReference type="VEuPathDB" id="TriTrypDB:LPAL13_250006700"/>
<dbReference type="eggNOG" id="ENOG502SB5I">
    <property type="taxonomic scope" value="Eukaryota"/>
</dbReference>
<evidence type="ECO:0000313" key="2">
    <source>
        <dbReference type="EMBL" id="AIN98881.1"/>
    </source>
</evidence>
<feature type="region of interest" description="Disordered" evidence="1">
    <location>
        <begin position="157"/>
        <end position="183"/>
    </location>
</feature>